<dbReference type="Proteomes" id="UP000031368">
    <property type="component" value="Plasmid pRgalR602c"/>
</dbReference>
<evidence type="ECO:0000313" key="2">
    <source>
        <dbReference type="Proteomes" id="UP000031368"/>
    </source>
</evidence>
<dbReference type="AlphaFoldDB" id="A0A0B4XD79"/>
<organism evidence="1 2">
    <name type="scientific">Rhizobium gallicum bv. gallicum R602sp</name>
    <dbReference type="NCBI Taxonomy" id="1041138"/>
    <lineage>
        <taxon>Bacteria</taxon>
        <taxon>Pseudomonadati</taxon>
        <taxon>Pseudomonadota</taxon>
        <taxon>Alphaproteobacteria</taxon>
        <taxon>Hyphomicrobiales</taxon>
        <taxon>Rhizobiaceae</taxon>
        <taxon>Rhizobium/Agrobacterium group</taxon>
        <taxon>Rhizobium</taxon>
    </lineage>
</organism>
<keyword evidence="1" id="KW-0614">Plasmid</keyword>
<accession>A0A0B4XD79</accession>
<evidence type="ECO:0000313" key="1">
    <source>
        <dbReference type="EMBL" id="AJD44745.1"/>
    </source>
</evidence>
<sequence>MLAGLSASKASSAVLGVLVGISISLEVQFGRFHHKFSAASTMPVSPAPNTLKISSRSPVAENAVTAMSIGRARDERHFIGS</sequence>
<dbReference type="HOGENOM" id="CLU_2571414_0_0_5"/>
<keyword evidence="2" id="KW-1185">Reference proteome</keyword>
<protein>
    <submittedName>
        <fullName evidence="1">Uncharacterized protein</fullName>
    </submittedName>
</protein>
<reference evidence="1 2" key="1">
    <citation type="submission" date="2013-11" db="EMBL/GenBank/DDBJ databases">
        <title>Complete genome sequence of Rhizobium gallicum bv. gallicum R602.</title>
        <authorList>
            <person name="Bustos P."/>
            <person name="Santamaria R.I."/>
            <person name="Lozano L."/>
            <person name="Acosta J.L."/>
            <person name="Ormeno-Orrillo E."/>
            <person name="Rogel M.A."/>
            <person name="Romero D."/>
            <person name="Cevallos M.A."/>
            <person name="Martinez-Romero E."/>
            <person name="Gonzalez V."/>
        </authorList>
    </citation>
    <scope>NUCLEOTIDE SEQUENCE [LARGE SCALE GENOMIC DNA]</scope>
    <source>
        <strain evidence="1 2">R602</strain>
        <plasmid evidence="1 2">pRgalR602c</plasmid>
    </source>
</reference>
<dbReference type="EMBL" id="CP006880">
    <property type="protein sequence ID" value="AJD44745.1"/>
    <property type="molecule type" value="Genomic_DNA"/>
</dbReference>
<dbReference type="KEGG" id="rga:RGR602_PC00708"/>
<geneLocation type="plasmid" evidence="1 2">
    <name>pRgalR602c</name>
</geneLocation>
<proteinExistence type="predicted"/>
<gene>
    <name evidence="1" type="ORF">RGR602_PC00708</name>
</gene>
<name>A0A0B4XD79_9HYPH</name>